<organism evidence="4 5">
    <name type="scientific">Paenibacillus prosopidis</name>
    <dbReference type="NCBI Taxonomy" id="630520"/>
    <lineage>
        <taxon>Bacteria</taxon>
        <taxon>Bacillati</taxon>
        <taxon>Bacillota</taxon>
        <taxon>Bacilli</taxon>
        <taxon>Bacillales</taxon>
        <taxon>Paenibacillaceae</taxon>
        <taxon>Paenibacillus</taxon>
    </lineage>
</organism>
<protein>
    <recommendedName>
        <fullName evidence="6">Preprotein translocase subunit Tim44</fullName>
    </recommendedName>
</protein>
<keyword evidence="5" id="KW-1185">Reference proteome</keyword>
<keyword evidence="2" id="KW-1133">Transmembrane helix</keyword>
<sequence length="138" mass="14730">MKKGFMVMMALALFFTLGFGQYADAKPRGGMKSPKQSFTQTPKKTDNVSQTNTGTKAGTTTGTTKPGFFSGGGLMKGLMIGGLAGLLFGSMFSGLGAFGNILGLMINLLAIFAIIMLIRVAFVYLRSKRNPPDARRPY</sequence>
<name>A0A368W5H1_9BACL</name>
<feature type="transmembrane region" description="Helical" evidence="2">
    <location>
        <begin position="78"/>
        <end position="98"/>
    </location>
</feature>
<proteinExistence type="predicted"/>
<keyword evidence="2" id="KW-0472">Membrane</keyword>
<accession>A0A368W5H1</accession>
<feature type="compositionally biased region" description="Low complexity" evidence="1">
    <location>
        <begin position="53"/>
        <end position="62"/>
    </location>
</feature>
<gene>
    <name evidence="4" type="ORF">DFP97_102195</name>
</gene>
<evidence type="ECO:0008006" key="6">
    <source>
        <dbReference type="Google" id="ProtNLM"/>
    </source>
</evidence>
<dbReference type="AlphaFoldDB" id="A0A368W5H1"/>
<reference evidence="4 5" key="1">
    <citation type="submission" date="2018-07" db="EMBL/GenBank/DDBJ databases">
        <title>Genomic Encyclopedia of Type Strains, Phase III (KMG-III): the genomes of soil and plant-associated and newly described type strains.</title>
        <authorList>
            <person name="Whitman W."/>
        </authorList>
    </citation>
    <scope>NUCLEOTIDE SEQUENCE [LARGE SCALE GENOMIC DNA]</scope>
    <source>
        <strain evidence="4 5">CECT 7506</strain>
    </source>
</reference>
<keyword evidence="2" id="KW-0812">Transmembrane</keyword>
<evidence type="ECO:0000313" key="5">
    <source>
        <dbReference type="Proteomes" id="UP000252415"/>
    </source>
</evidence>
<evidence type="ECO:0000256" key="3">
    <source>
        <dbReference type="SAM" id="SignalP"/>
    </source>
</evidence>
<feature type="transmembrane region" description="Helical" evidence="2">
    <location>
        <begin position="105"/>
        <end position="125"/>
    </location>
</feature>
<keyword evidence="3" id="KW-0732">Signal</keyword>
<feature type="chain" id="PRO_5016927562" description="Preprotein translocase subunit Tim44" evidence="3">
    <location>
        <begin position="26"/>
        <end position="138"/>
    </location>
</feature>
<feature type="region of interest" description="Disordered" evidence="1">
    <location>
        <begin position="28"/>
        <end position="62"/>
    </location>
</feature>
<dbReference type="EMBL" id="QPJD01000002">
    <property type="protein sequence ID" value="RCW51003.1"/>
    <property type="molecule type" value="Genomic_DNA"/>
</dbReference>
<feature type="signal peptide" evidence="3">
    <location>
        <begin position="1"/>
        <end position="25"/>
    </location>
</feature>
<dbReference type="Proteomes" id="UP000252415">
    <property type="component" value="Unassembled WGS sequence"/>
</dbReference>
<comment type="caution">
    <text evidence="4">The sequence shown here is derived from an EMBL/GenBank/DDBJ whole genome shotgun (WGS) entry which is preliminary data.</text>
</comment>
<evidence type="ECO:0000256" key="1">
    <source>
        <dbReference type="SAM" id="MobiDB-lite"/>
    </source>
</evidence>
<dbReference type="RefSeq" id="WP_245975877.1">
    <property type="nucleotide sequence ID" value="NZ_QPJD01000002.1"/>
</dbReference>
<feature type="compositionally biased region" description="Polar residues" evidence="1">
    <location>
        <begin position="34"/>
        <end position="52"/>
    </location>
</feature>
<evidence type="ECO:0000256" key="2">
    <source>
        <dbReference type="SAM" id="Phobius"/>
    </source>
</evidence>
<evidence type="ECO:0000313" key="4">
    <source>
        <dbReference type="EMBL" id="RCW51003.1"/>
    </source>
</evidence>